<keyword evidence="5 9" id="KW-0378">Hydrolase</keyword>
<evidence type="ECO:0000256" key="7">
    <source>
        <dbReference type="ARBA" id="ARBA00022997"/>
    </source>
</evidence>
<dbReference type="GO" id="GO:0006508">
    <property type="term" value="P:proteolysis"/>
    <property type="evidence" value="ECO:0007669"/>
    <property type="project" value="UniProtKB-KW"/>
</dbReference>
<evidence type="ECO:0000256" key="4">
    <source>
        <dbReference type="ARBA" id="ARBA00022723"/>
    </source>
</evidence>
<dbReference type="GO" id="GO:0008777">
    <property type="term" value="F:acetylornithine deacetylase activity"/>
    <property type="evidence" value="ECO:0007669"/>
    <property type="project" value="TreeGrafter"/>
</dbReference>
<comment type="caution">
    <text evidence="9">The sequence shown here is derived from an EMBL/GenBank/DDBJ whole genome shotgun (WGS) entry which is preliminary data.</text>
</comment>
<organism evidence="9 10">
    <name type="scientific">Anthropogastromicrobium aceti</name>
    <dbReference type="NCBI Taxonomy" id="2981768"/>
    <lineage>
        <taxon>Bacteria</taxon>
        <taxon>Bacillati</taxon>
        <taxon>Bacillota</taxon>
        <taxon>Clostridia</taxon>
        <taxon>Lachnospirales</taxon>
        <taxon>Lachnospiraceae</taxon>
        <taxon>Anthropogastromicrobium</taxon>
    </lineage>
</organism>
<comment type="cofactor">
    <cofactor evidence="1">
        <name>Zn(2+)</name>
        <dbReference type="ChEBI" id="CHEBI:29105"/>
    </cofactor>
</comment>
<reference evidence="9 10" key="1">
    <citation type="submission" date="2021-10" db="EMBL/GenBank/DDBJ databases">
        <title>Anaerobic single-cell dispensing facilitates the cultivation of human gut bacteria.</title>
        <authorList>
            <person name="Afrizal A."/>
        </authorList>
    </citation>
    <scope>NUCLEOTIDE SEQUENCE [LARGE SCALE GENOMIC DNA]</scope>
    <source>
        <strain evidence="9 10">CLA-AA-H224</strain>
    </source>
</reference>
<dbReference type="InterPro" id="IPR050072">
    <property type="entry name" value="Peptidase_M20A"/>
</dbReference>
<keyword evidence="10" id="KW-1185">Reference proteome</keyword>
<protein>
    <submittedName>
        <fullName evidence="9">Sapep family Mn(2+)-dependent dipeptidase</fullName>
        <ecNumber evidence="9">3.4.13.-</ecNumber>
    </submittedName>
</protein>
<dbReference type="SUPFAM" id="SSF55031">
    <property type="entry name" value="Bacterial exopeptidase dimerisation domain"/>
    <property type="match status" value="1"/>
</dbReference>
<dbReference type="Pfam" id="PF01546">
    <property type="entry name" value="Peptidase_M20"/>
    <property type="match status" value="1"/>
</dbReference>
<dbReference type="InterPro" id="IPR010964">
    <property type="entry name" value="M20A_pepV-rel"/>
</dbReference>
<dbReference type="InterPro" id="IPR002933">
    <property type="entry name" value="Peptidase_M20"/>
</dbReference>
<name>A0AAE3E1F6_9FIRM</name>
<evidence type="ECO:0000313" key="10">
    <source>
        <dbReference type="Proteomes" id="UP001198200"/>
    </source>
</evidence>
<dbReference type="GO" id="GO:0016805">
    <property type="term" value="F:dipeptidase activity"/>
    <property type="evidence" value="ECO:0007669"/>
    <property type="project" value="UniProtKB-KW"/>
</dbReference>
<comment type="similarity">
    <text evidence="2">Belongs to the peptidase M20A family.</text>
</comment>
<dbReference type="NCBIfam" id="TIGR01887">
    <property type="entry name" value="dipeptidaselike"/>
    <property type="match status" value="1"/>
</dbReference>
<dbReference type="AlphaFoldDB" id="A0AAE3E1F6"/>
<dbReference type="EMBL" id="JAJEQN010000002">
    <property type="protein sequence ID" value="MCC2220289.1"/>
    <property type="molecule type" value="Genomic_DNA"/>
</dbReference>
<evidence type="ECO:0000256" key="8">
    <source>
        <dbReference type="ARBA" id="ARBA00023049"/>
    </source>
</evidence>
<dbReference type="PANTHER" id="PTHR43808:SF31">
    <property type="entry name" value="N-ACETYL-L-CITRULLINE DEACETYLASE"/>
    <property type="match status" value="1"/>
</dbReference>
<dbReference type="SUPFAM" id="SSF53187">
    <property type="entry name" value="Zn-dependent exopeptidases"/>
    <property type="match status" value="1"/>
</dbReference>
<evidence type="ECO:0000256" key="5">
    <source>
        <dbReference type="ARBA" id="ARBA00022801"/>
    </source>
</evidence>
<keyword evidence="4" id="KW-0479">Metal-binding</keyword>
<dbReference type="PANTHER" id="PTHR43808">
    <property type="entry name" value="ACETYLORNITHINE DEACETYLASE"/>
    <property type="match status" value="1"/>
</dbReference>
<keyword evidence="8" id="KW-0482">Metalloprotease</keyword>
<keyword evidence="7 9" id="KW-0224">Dipeptidase</keyword>
<evidence type="ECO:0000256" key="6">
    <source>
        <dbReference type="ARBA" id="ARBA00022833"/>
    </source>
</evidence>
<proteinExistence type="inferred from homology"/>
<dbReference type="GO" id="GO:0006526">
    <property type="term" value="P:L-arginine biosynthetic process"/>
    <property type="evidence" value="ECO:0007669"/>
    <property type="project" value="TreeGrafter"/>
</dbReference>
<accession>A0AAE3E1F6</accession>
<dbReference type="RefSeq" id="WP_308730932.1">
    <property type="nucleotide sequence ID" value="NZ_JAJEQN010000002.1"/>
</dbReference>
<gene>
    <name evidence="9" type="ORF">LKD48_01330</name>
</gene>
<dbReference type="EC" id="3.4.13.-" evidence="9"/>
<dbReference type="GO" id="GO:0008237">
    <property type="term" value="F:metallopeptidase activity"/>
    <property type="evidence" value="ECO:0007669"/>
    <property type="project" value="UniProtKB-KW"/>
</dbReference>
<dbReference type="Proteomes" id="UP001198200">
    <property type="component" value="Unassembled WGS sequence"/>
</dbReference>
<keyword evidence="3" id="KW-0645">Protease</keyword>
<evidence type="ECO:0000256" key="2">
    <source>
        <dbReference type="ARBA" id="ARBA00006247"/>
    </source>
</evidence>
<dbReference type="InterPro" id="IPR036264">
    <property type="entry name" value="Bact_exopeptidase_dim_dom"/>
</dbReference>
<evidence type="ECO:0000313" key="9">
    <source>
        <dbReference type="EMBL" id="MCC2220289.1"/>
    </source>
</evidence>
<evidence type="ECO:0000256" key="1">
    <source>
        <dbReference type="ARBA" id="ARBA00001947"/>
    </source>
</evidence>
<dbReference type="GO" id="GO:0008270">
    <property type="term" value="F:zinc ion binding"/>
    <property type="evidence" value="ECO:0007669"/>
    <property type="project" value="InterPro"/>
</dbReference>
<dbReference type="Gene3D" id="3.30.70.360">
    <property type="match status" value="2"/>
</dbReference>
<evidence type="ECO:0000256" key="3">
    <source>
        <dbReference type="ARBA" id="ARBA00022670"/>
    </source>
</evidence>
<dbReference type="Gene3D" id="3.40.630.10">
    <property type="entry name" value="Zn peptidases"/>
    <property type="match status" value="1"/>
</dbReference>
<keyword evidence="6" id="KW-0862">Zinc</keyword>
<sequence length="489" mass="54303">MIDKEIYEQVHQWMEAHKENMIHDIQRIVRIPSISKPEEEIKPFGAACRQAMDEILQIGREHGFYTENYEYYVGSIGEKEKKWDDMIGFWNHLDVVPVGEGWDFDPFGVELKGDLLIGRGSQDNKGPAIGMLYVMECIRDLKLPVGHQLCLFVGSDEERGMADLEYYTKNYPTPALSMIADCGFPVCYGEKGIIEGKTVSLGTMSESVLEFYGGSAGNIIPDKAVLAVKKDSITEKQLEELKGLKQPSTEESLIRVEKKEDQIVVTAKGSGGHSAFPEGSTNAIQVLCKAVLSAKILGENDRKILEAVCEGTSDNYGEAFGIQYEDIESGRLTCVGTMLRLKENHAELTFNIRYSITAKGCEITEKLINYWNGKGFKWTTDRDSAPSFFDPSHPAVGALTETYNELTDRSLNPYTMGGGTYARKLPRAFGFGIGNMPEAKKEESSCLRPGHGNAHGADEVLDCERLSKALEIYVMGLLALKDVKLLAEK</sequence>